<dbReference type="AlphaFoldDB" id="A0A5J4N2R3"/>
<dbReference type="PANTHER" id="PTHR36943">
    <property type="entry name" value="CCHC-TYPE DOMAIN-CONTAINING PROTEIN"/>
    <property type="match status" value="1"/>
</dbReference>
<dbReference type="InterPro" id="IPR021109">
    <property type="entry name" value="Peptidase_aspartic_dom_sf"/>
</dbReference>
<accession>A0A5J4N2R3</accession>
<dbReference type="EMBL" id="QNGE01026692">
    <property type="protein sequence ID" value="KAA3669787.1"/>
    <property type="molecule type" value="Genomic_DNA"/>
</dbReference>
<evidence type="ECO:0000256" key="1">
    <source>
        <dbReference type="SAM" id="MobiDB-lite"/>
    </source>
</evidence>
<feature type="compositionally biased region" description="Polar residues" evidence="1">
    <location>
        <begin position="186"/>
        <end position="201"/>
    </location>
</feature>
<comment type="caution">
    <text evidence="2">The sequence shown here is derived from an EMBL/GenBank/DDBJ whole genome shotgun (WGS) entry which is preliminary data.</text>
</comment>
<evidence type="ECO:0008006" key="4">
    <source>
        <dbReference type="Google" id="ProtNLM"/>
    </source>
</evidence>
<dbReference type="SUPFAM" id="SSF50630">
    <property type="entry name" value="Acid proteases"/>
    <property type="match status" value="1"/>
</dbReference>
<protein>
    <recommendedName>
        <fullName evidence="4">Peptidase A2 domain-containing protein</fullName>
    </recommendedName>
</protein>
<name>A0A5J4N2R3_9TREM</name>
<organism evidence="2 3">
    <name type="scientific">Paragonimus westermani</name>
    <dbReference type="NCBI Taxonomy" id="34504"/>
    <lineage>
        <taxon>Eukaryota</taxon>
        <taxon>Metazoa</taxon>
        <taxon>Spiralia</taxon>
        <taxon>Lophotrochozoa</taxon>
        <taxon>Platyhelminthes</taxon>
        <taxon>Trematoda</taxon>
        <taxon>Digenea</taxon>
        <taxon>Plagiorchiida</taxon>
        <taxon>Troglotremata</taxon>
        <taxon>Troglotrematidae</taxon>
        <taxon>Paragonimus</taxon>
    </lineage>
</organism>
<evidence type="ECO:0000313" key="3">
    <source>
        <dbReference type="Proteomes" id="UP000324629"/>
    </source>
</evidence>
<keyword evidence="3" id="KW-1185">Reference proteome</keyword>
<dbReference type="Gene3D" id="2.40.70.10">
    <property type="entry name" value="Acid Proteases"/>
    <property type="match status" value="1"/>
</dbReference>
<dbReference type="PANTHER" id="PTHR36943:SF1">
    <property type="entry name" value="CCHC-TYPE DOMAIN-CONTAINING PROTEIN"/>
    <property type="match status" value="1"/>
</dbReference>
<gene>
    <name evidence="2" type="ORF">DEA37_0006421</name>
</gene>
<dbReference type="Proteomes" id="UP000324629">
    <property type="component" value="Unassembled WGS sequence"/>
</dbReference>
<reference evidence="2 3" key="1">
    <citation type="journal article" date="2019" name="Gigascience">
        <title>Whole-genome sequence of the oriental lung fluke Paragonimus westermani.</title>
        <authorList>
            <person name="Oey H."/>
            <person name="Zakrzewski M."/>
            <person name="Narain K."/>
            <person name="Devi K.R."/>
            <person name="Agatsuma T."/>
            <person name="Nawaratna S."/>
            <person name="Gobert G.N."/>
            <person name="Jones M.K."/>
            <person name="Ragan M.A."/>
            <person name="McManus D.P."/>
            <person name="Krause L."/>
        </authorList>
    </citation>
    <scope>NUCLEOTIDE SEQUENCE [LARGE SCALE GENOMIC DNA]</scope>
    <source>
        <strain evidence="2 3">IND2009</strain>
    </source>
</reference>
<proteinExistence type="predicted"/>
<feature type="region of interest" description="Disordered" evidence="1">
    <location>
        <begin position="183"/>
        <end position="202"/>
    </location>
</feature>
<evidence type="ECO:0000313" key="2">
    <source>
        <dbReference type="EMBL" id="KAA3669787.1"/>
    </source>
</evidence>
<sequence>MLGLQGMAFCSPLSVQKSCMQQMWENRSQKICCHALLQPSQREENFYRRPEFFSNKSMAINATYKIDGESKRKYVTLFINGFHIRLQLDTGSDITLISRDIRRELGQPPLLPTHHTARNASGGTLKLAGEVTCEMTFGDNRIETCCFLTDYSGLDLLGLDWMDDLKLLDRPVNSLRNRMKIHSRSETPPNCNTQGGTSPTESMVGRKIHTRFDNIRPSPLTSENEEVHRTNYAQCIRHFNIGDSVPA</sequence>